<evidence type="ECO:0000313" key="1">
    <source>
        <dbReference type="EMBL" id="OIW24233.1"/>
    </source>
</evidence>
<name>A0A1J7IT11_9PEZI</name>
<dbReference type="AlphaFoldDB" id="A0A1J7IT11"/>
<gene>
    <name evidence="1" type="ORF">CONLIGDRAFT_107967</name>
</gene>
<protein>
    <submittedName>
        <fullName evidence="1">Uncharacterized protein</fullName>
    </submittedName>
</protein>
<reference evidence="1 2" key="1">
    <citation type="submission" date="2016-10" db="EMBL/GenBank/DDBJ databases">
        <title>Draft genome sequence of Coniochaeta ligniaria NRRL30616, a lignocellulolytic fungus for bioabatement of inhibitors in plant biomass hydrolysates.</title>
        <authorList>
            <consortium name="DOE Joint Genome Institute"/>
            <person name="Jimenez D.J."/>
            <person name="Hector R.E."/>
            <person name="Riley R."/>
            <person name="Sun H."/>
            <person name="Grigoriev I.V."/>
            <person name="Van Elsas J.D."/>
            <person name="Nichols N.N."/>
        </authorList>
    </citation>
    <scope>NUCLEOTIDE SEQUENCE [LARGE SCALE GENOMIC DNA]</scope>
    <source>
        <strain evidence="1 2">NRRL 30616</strain>
    </source>
</reference>
<organism evidence="1 2">
    <name type="scientific">Coniochaeta ligniaria NRRL 30616</name>
    <dbReference type="NCBI Taxonomy" id="1408157"/>
    <lineage>
        <taxon>Eukaryota</taxon>
        <taxon>Fungi</taxon>
        <taxon>Dikarya</taxon>
        <taxon>Ascomycota</taxon>
        <taxon>Pezizomycotina</taxon>
        <taxon>Sordariomycetes</taxon>
        <taxon>Sordariomycetidae</taxon>
        <taxon>Coniochaetales</taxon>
        <taxon>Coniochaetaceae</taxon>
        <taxon>Coniochaeta</taxon>
    </lineage>
</organism>
<evidence type="ECO:0000313" key="2">
    <source>
        <dbReference type="Proteomes" id="UP000182658"/>
    </source>
</evidence>
<keyword evidence="2" id="KW-1185">Reference proteome</keyword>
<sequence length="111" mass="12396">MKRCLLSNEGVVRLPPPLPSATWHRCRYFFDLYRPTTHSVDHGLDTSDDSTLPIDGLTYVTVPLTPQQTKPYRVMVDAQGPGQPEQACQKCLAFDTASFDTGTGDIRRHCS</sequence>
<dbReference type="EMBL" id="KV875104">
    <property type="protein sequence ID" value="OIW24233.1"/>
    <property type="molecule type" value="Genomic_DNA"/>
</dbReference>
<dbReference type="InParanoid" id="A0A1J7IT11"/>
<dbReference type="Proteomes" id="UP000182658">
    <property type="component" value="Unassembled WGS sequence"/>
</dbReference>
<accession>A0A1J7IT11</accession>
<proteinExistence type="predicted"/>